<dbReference type="KEGG" id="vte:BHY08_00835"/>
<organism evidence="1 2">
    <name type="scientific">Vagococcus teuberi</name>
    <dbReference type="NCBI Taxonomy" id="519472"/>
    <lineage>
        <taxon>Bacteria</taxon>
        <taxon>Bacillati</taxon>
        <taxon>Bacillota</taxon>
        <taxon>Bacilli</taxon>
        <taxon>Lactobacillales</taxon>
        <taxon>Enterococcaceae</taxon>
        <taxon>Vagococcus</taxon>
    </lineage>
</organism>
<proteinExistence type="predicted"/>
<keyword evidence="2" id="KW-1185">Reference proteome</keyword>
<reference evidence="1 2" key="1">
    <citation type="submission" date="2016-09" db="EMBL/GenBank/DDBJ databases">
        <title>Vagococcus teuberi sp. nov., isolated from the Malian artisanal sour milk fene.</title>
        <authorList>
            <person name="Wullschleger S."/>
            <person name="Seifert C."/>
            <person name="Baumgartner S."/>
            <person name="Lacroix C."/>
            <person name="Bonfoh B."/>
            <person name="Stevens M.J."/>
            <person name="Meile L."/>
        </authorList>
    </citation>
    <scope>NUCLEOTIDE SEQUENCE [LARGE SCALE GENOMIC DNA]</scope>
    <source>
        <strain evidence="1 2">DSM 21459</strain>
    </source>
</reference>
<gene>
    <name evidence="1" type="ORF">BHY08_00835</name>
</gene>
<evidence type="ECO:0000313" key="1">
    <source>
        <dbReference type="EMBL" id="APB30496.1"/>
    </source>
</evidence>
<protein>
    <recommendedName>
        <fullName evidence="3">Integrase catalytic domain-containing protein</fullName>
    </recommendedName>
</protein>
<dbReference type="EMBL" id="CP017267">
    <property type="protein sequence ID" value="APB30496.1"/>
    <property type="molecule type" value="Genomic_DNA"/>
</dbReference>
<evidence type="ECO:0000313" key="2">
    <source>
        <dbReference type="Proteomes" id="UP000191200"/>
    </source>
</evidence>
<sequence length="87" mass="10161">MSQPFVLKAHKTVVITFFERLSKVIITLKPIGRRAKDIEKSLNNWFKKFSCHLFKTITFDCGKEFSNWKSISNRNDIDSYFVNPGTT</sequence>
<dbReference type="AlphaFoldDB" id="A0A1J0A3J1"/>
<accession>A0A1J0A3J1</accession>
<dbReference type="Proteomes" id="UP000191200">
    <property type="component" value="Chromosome"/>
</dbReference>
<evidence type="ECO:0008006" key="3">
    <source>
        <dbReference type="Google" id="ProtNLM"/>
    </source>
</evidence>
<name>A0A1J0A3J1_9ENTE</name>